<evidence type="ECO:0000313" key="2">
    <source>
        <dbReference type="EMBL" id="GLK11300.1"/>
    </source>
</evidence>
<feature type="signal peptide" evidence="1">
    <location>
        <begin position="1"/>
        <end position="26"/>
    </location>
</feature>
<sequence length="297" mass="28661">MRRVISAVVSVAAFGFAAALCAPAQAQSQEREQGRARDVLGGGGTVDALSVTIGGLTGGMVDGRAVLAGLDGRLARQAGSPADLTVPDGLASAWEVPVDGAPLGAPAVGSSTDGVESLLMRVSDAVEEFIGVSADKLTSDGSPTGAGIGAWSLPEDAEGLTGLADAPGGPVGPRGLDDLDSLTTTTGGTLGNAETSLEGIRGLAERRAGVNGLVDVTDQAVPRGAERAGAVAPLVGAVSPVEAAPVVRAATPLVRSASADELPPLLGTTAAEGAGAVNGAVGSAADTTAGTTGTAAK</sequence>
<name>A0A9W6I5G0_9ACTN</name>
<evidence type="ECO:0000256" key="1">
    <source>
        <dbReference type="SAM" id="SignalP"/>
    </source>
</evidence>
<dbReference type="Proteomes" id="UP001143474">
    <property type="component" value="Unassembled WGS sequence"/>
</dbReference>
<reference evidence="2" key="2">
    <citation type="submission" date="2023-01" db="EMBL/GenBank/DDBJ databases">
        <authorList>
            <person name="Sun Q."/>
            <person name="Evtushenko L."/>
        </authorList>
    </citation>
    <scope>NUCLEOTIDE SEQUENCE</scope>
    <source>
        <strain evidence="2">VKM Ac-2007</strain>
    </source>
</reference>
<accession>A0A9W6I5G0</accession>
<reference evidence="2" key="1">
    <citation type="journal article" date="2014" name="Int. J. Syst. Evol. Microbiol.">
        <title>Complete genome sequence of Corynebacterium casei LMG S-19264T (=DSM 44701T), isolated from a smear-ripened cheese.</title>
        <authorList>
            <consortium name="US DOE Joint Genome Institute (JGI-PGF)"/>
            <person name="Walter F."/>
            <person name="Albersmeier A."/>
            <person name="Kalinowski J."/>
            <person name="Ruckert C."/>
        </authorList>
    </citation>
    <scope>NUCLEOTIDE SEQUENCE</scope>
    <source>
        <strain evidence="2">VKM Ac-2007</strain>
    </source>
</reference>
<comment type="caution">
    <text evidence="2">The sequence shown here is derived from an EMBL/GenBank/DDBJ whole genome shotgun (WGS) entry which is preliminary data.</text>
</comment>
<feature type="chain" id="PRO_5040855842" evidence="1">
    <location>
        <begin position="27"/>
        <end position="297"/>
    </location>
</feature>
<protein>
    <submittedName>
        <fullName evidence="2">Uncharacterized protein</fullName>
    </submittedName>
</protein>
<organism evidence="2 3">
    <name type="scientific">Streptosporangium carneum</name>
    <dbReference type="NCBI Taxonomy" id="47481"/>
    <lineage>
        <taxon>Bacteria</taxon>
        <taxon>Bacillati</taxon>
        <taxon>Actinomycetota</taxon>
        <taxon>Actinomycetes</taxon>
        <taxon>Streptosporangiales</taxon>
        <taxon>Streptosporangiaceae</taxon>
        <taxon>Streptosporangium</taxon>
    </lineage>
</organism>
<dbReference type="AlphaFoldDB" id="A0A9W6I5G0"/>
<keyword evidence="1" id="KW-0732">Signal</keyword>
<evidence type="ECO:0000313" key="3">
    <source>
        <dbReference type="Proteomes" id="UP001143474"/>
    </source>
</evidence>
<proteinExistence type="predicted"/>
<dbReference type="EMBL" id="BSEV01000010">
    <property type="protein sequence ID" value="GLK11300.1"/>
    <property type="molecule type" value="Genomic_DNA"/>
</dbReference>
<dbReference type="RefSeq" id="WP_271219680.1">
    <property type="nucleotide sequence ID" value="NZ_BAAAVD010000014.1"/>
</dbReference>
<keyword evidence="3" id="KW-1185">Reference proteome</keyword>
<gene>
    <name evidence="2" type="ORF">GCM10017600_47060</name>
</gene>